<dbReference type="Pfam" id="PF01497">
    <property type="entry name" value="Peripla_BP_2"/>
    <property type="match status" value="1"/>
</dbReference>
<evidence type="ECO:0000313" key="3">
    <source>
        <dbReference type="Proteomes" id="UP000664859"/>
    </source>
</evidence>
<accession>A0A835YMX1</accession>
<feature type="domain" description="Fe/B12 periplasmic-binding" evidence="1">
    <location>
        <begin position="7"/>
        <end position="305"/>
    </location>
</feature>
<dbReference type="Gene3D" id="3.40.50.1980">
    <property type="entry name" value="Nitrogenase molybdenum iron protein domain"/>
    <property type="match status" value="2"/>
</dbReference>
<dbReference type="PANTHER" id="PTHR42860">
    <property type="entry name" value="VITAMIN B12-BINDING PROTEIN"/>
    <property type="match status" value="1"/>
</dbReference>
<dbReference type="InterPro" id="IPR051030">
    <property type="entry name" value="Vitamin_B12-ABC_binding"/>
</dbReference>
<dbReference type="PANTHER" id="PTHR42860:SF1">
    <property type="entry name" value="VITAMIN B12-BINDING PROTEIN"/>
    <property type="match status" value="1"/>
</dbReference>
<proteinExistence type="predicted"/>
<reference evidence="2" key="1">
    <citation type="submission" date="2021-02" db="EMBL/GenBank/DDBJ databases">
        <title>First Annotated Genome of the Yellow-green Alga Tribonema minus.</title>
        <authorList>
            <person name="Mahan K.M."/>
        </authorList>
    </citation>
    <scope>NUCLEOTIDE SEQUENCE</scope>
    <source>
        <strain evidence="2">UTEX B ZZ1240</strain>
    </source>
</reference>
<keyword evidence="3" id="KW-1185">Reference proteome</keyword>
<dbReference type="AlphaFoldDB" id="A0A835YMX1"/>
<gene>
    <name evidence="2" type="ORF">JKP88DRAFT_258630</name>
</gene>
<dbReference type="PROSITE" id="PS50983">
    <property type="entry name" value="FE_B12_PBP"/>
    <property type="match status" value="1"/>
</dbReference>
<name>A0A835YMX1_9STRA</name>
<dbReference type="EMBL" id="JAFCMP010000518">
    <property type="protein sequence ID" value="KAG5178109.1"/>
    <property type="molecule type" value="Genomic_DNA"/>
</dbReference>
<dbReference type="OrthoDB" id="274765at2759"/>
<organism evidence="2 3">
    <name type="scientific">Tribonema minus</name>
    <dbReference type="NCBI Taxonomy" id="303371"/>
    <lineage>
        <taxon>Eukaryota</taxon>
        <taxon>Sar</taxon>
        <taxon>Stramenopiles</taxon>
        <taxon>Ochrophyta</taxon>
        <taxon>PX clade</taxon>
        <taxon>Xanthophyceae</taxon>
        <taxon>Tribonematales</taxon>
        <taxon>Tribonemataceae</taxon>
        <taxon>Tribonema</taxon>
    </lineage>
</organism>
<dbReference type="InterPro" id="IPR002491">
    <property type="entry name" value="ABC_transptr_periplasmic_BD"/>
</dbReference>
<evidence type="ECO:0000259" key="1">
    <source>
        <dbReference type="PROSITE" id="PS50983"/>
    </source>
</evidence>
<dbReference type="Proteomes" id="UP000664859">
    <property type="component" value="Unassembled WGS sequence"/>
</dbReference>
<comment type="caution">
    <text evidence="2">The sequence shown here is derived from an EMBL/GenBank/DDBJ whole genome shotgun (WGS) entry which is preliminary data.</text>
</comment>
<dbReference type="SUPFAM" id="SSF53807">
    <property type="entry name" value="Helical backbone' metal receptor"/>
    <property type="match status" value="1"/>
</dbReference>
<evidence type="ECO:0000313" key="2">
    <source>
        <dbReference type="EMBL" id="KAG5178109.1"/>
    </source>
</evidence>
<sequence>MAPPQIRIASLLPSLTEVVACIPSLRNSLVAVTHECDYPPEVVERCTRITTSHINPAKLTQAEIDKRVKGSLAVGHSLYGIDQDKLREADPTVVLTQALCDVCAVSYPIVVGVCARVLGDHPRVISIEPTCLSDVIASVRTVGRECGAEEEADEVARGLEAGFEKIKAAVKGLPRPKPSSCNVRDSCNLLLADPLFNGGHWVPDLLDIAGADYRLAKTKERSIQITPETLAASDPDIILVAPCGFDSTRAHDDAQHLWQHDWWTQLRAVRDGKVYAMDGNAYYARPGPRLLQGCGIIARLIHGKSVGQTLGEELAPRHWKQVQAPSAAQLQAKADAAADGAADAIVSSA</sequence>
<protein>
    <submittedName>
        <fullName evidence="2">Periplasmic binding protein</fullName>
    </submittedName>
</protein>